<dbReference type="SUPFAM" id="SSF58104">
    <property type="entry name" value="Methyl-accepting chemotaxis protein (MCP) signaling domain"/>
    <property type="match status" value="1"/>
</dbReference>
<dbReference type="PRINTS" id="PR00260">
    <property type="entry name" value="CHEMTRNSDUCR"/>
</dbReference>
<evidence type="ECO:0000256" key="4">
    <source>
        <dbReference type="SAM" id="Coils"/>
    </source>
</evidence>
<dbReference type="PANTHER" id="PTHR32089">
    <property type="entry name" value="METHYL-ACCEPTING CHEMOTAXIS PROTEIN MCPB"/>
    <property type="match status" value="1"/>
</dbReference>
<dbReference type="GO" id="GO:0004888">
    <property type="term" value="F:transmembrane signaling receptor activity"/>
    <property type="evidence" value="ECO:0007669"/>
    <property type="project" value="InterPro"/>
</dbReference>
<reference evidence="8 9" key="1">
    <citation type="submission" date="2016-11" db="EMBL/GenBank/DDBJ databases">
        <authorList>
            <person name="Jaros S."/>
            <person name="Januszkiewicz K."/>
            <person name="Wedrychowicz H."/>
        </authorList>
    </citation>
    <scope>NUCLEOTIDE SEQUENCE [LARGE SCALE GENOMIC DNA]</scope>
    <source>
        <strain evidence="8 9">DSM 6191</strain>
    </source>
</reference>
<keyword evidence="4" id="KW-0175">Coiled coil</keyword>
<dbReference type="SMART" id="SM00283">
    <property type="entry name" value="MA"/>
    <property type="match status" value="1"/>
</dbReference>
<evidence type="ECO:0000256" key="2">
    <source>
        <dbReference type="ARBA" id="ARBA00029447"/>
    </source>
</evidence>
<evidence type="ECO:0000256" key="3">
    <source>
        <dbReference type="PROSITE-ProRule" id="PRU00284"/>
    </source>
</evidence>
<name>A0A1M5YN68_9CLOT</name>
<feature type="transmembrane region" description="Helical" evidence="5">
    <location>
        <begin position="191"/>
        <end position="215"/>
    </location>
</feature>
<feature type="domain" description="HAMP" evidence="7">
    <location>
        <begin position="213"/>
        <end position="265"/>
    </location>
</feature>
<dbReference type="Proteomes" id="UP000184241">
    <property type="component" value="Unassembled WGS sequence"/>
</dbReference>
<dbReference type="CDD" id="cd06225">
    <property type="entry name" value="HAMP"/>
    <property type="match status" value="1"/>
</dbReference>
<dbReference type="Gene3D" id="1.10.287.950">
    <property type="entry name" value="Methyl-accepting chemotaxis protein"/>
    <property type="match status" value="1"/>
</dbReference>
<dbReference type="EMBL" id="FQXU01000006">
    <property type="protein sequence ID" value="SHI13436.1"/>
    <property type="molecule type" value="Genomic_DNA"/>
</dbReference>
<accession>A0A1M5YN68</accession>
<dbReference type="InterPro" id="IPR024478">
    <property type="entry name" value="HlyB_4HB_MCP"/>
</dbReference>
<dbReference type="SMART" id="SM00304">
    <property type="entry name" value="HAMP"/>
    <property type="match status" value="1"/>
</dbReference>
<evidence type="ECO:0000313" key="9">
    <source>
        <dbReference type="Proteomes" id="UP000184241"/>
    </source>
</evidence>
<feature type="transmembrane region" description="Helical" evidence="5">
    <location>
        <begin position="13"/>
        <end position="32"/>
    </location>
</feature>
<organism evidence="8 9">
    <name type="scientific">Clostridium intestinale DSM 6191</name>
    <dbReference type="NCBI Taxonomy" id="1121320"/>
    <lineage>
        <taxon>Bacteria</taxon>
        <taxon>Bacillati</taxon>
        <taxon>Bacillota</taxon>
        <taxon>Clostridia</taxon>
        <taxon>Eubacteriales</taxon>
        <taxon>Clostridiaceae</taxon>
        <taxon>Clostridium</taxon>
    </lineage>
</organism>
<keyword evidence="1 3" id="KW-0807">Transducer</keyword>
<sequence>MKWFNNLKIAPKIVSLFIIVALFIGIVGAMGINSMGKINDNAVSLYSYNINSILKITDADANFSDIRTNLLKMVYQNDKKETNEELESQIKTLFSKNDELLDYYSKNLMNPNEKETFDKIQTNRIIYKDGVGKAIEYAKKENYGEASKAVNDISKARAEIQDGFDKIIQMNINESEEANNENLRIFNLSKITAFVITGVGFVLAVILGLLISLSIAKKLSKVVEFAKALGAGDLTKDIDVDSKDEIGILTVELNKAKDNVKTLISEIINGSSEISAGSEELSATTEEVSSKMEVVNEATNQISKGIQDLSATTEEVSASAEEIGATTNELANKSNEAFRAVDQIKQRAEKIKQRAEKNINDGNIIFNENKNNILKAIADGKVVEEVKIMADSIGAIAEQTNLLALNAAIEAARAGEKGKGFAVVAEEVRKLAEQSGDAVNGIQSMVKQVQDAFENLSKSGQDFLVYMEASVRPNYDLLLETGIQYEKDAEQINSITKEISISANQINEVIEQVNRAIQNVSATAEESANSTDDILLSINEVTDAVIDVAKTSQAQAEVSQDLSELAQKFKV</sequence>
<dbReference type="PROSITE" id="PS50885">
    <property type="entry name" value="HAMP"/>
    <property type="match status" value="1"/>
</dbReference>
<dbReference type="GO" id="GO:0006935">
    <property type="term" value="P:chemotaxis"/>
    <property type="evidence" value="ECO:0007669"/>
    <property type="project" value="InterPro"/>
</dbReference>
<dbReference type="Pfam" id="PF12729">
    <property type="entry name" value="4HB_MCP_1"/>
    <property type="match status" value="1"/>
</dbReference>
<dbReference type="InterPro" id="IPR003660">
    <property type="entry name" value="HAMP_dom"/>
</dbReference>
<dbReference type="InterPro" id="IPR004089">
    <property type="entry name" value="MCPsignal_dom"/>
</dbReference>
<gene>
    <name evidence="8" type="ORF">SAMN02745941_02167</name>
</gene>
<dbReference type="PANTHER" id="PTHR32089:SF112">
    <property type="entry name" value="LYSOZYME-LIKE PROTEIN-RELATED"/>
    <property type="match status" value="1"/>
</dbReference>
<dbReference type="InterPro" id="IPR004090">
    <property type="entry name" value="Chemotax_Me-accpt_rcpt"/>
</dbReference>
<keyword evidence="5" id="KW-0812">Transmembrane</keyword>
<evidence type="ECO:0000256" key="1">
    <source>
        <dbReference type="ARBA" id="ARBA00023224"/>
    </source>
</evidence>
<evidence type="ECO:0000256" key="5">
    <source>
        <dbReference type="SAM" id="Phobius"/>
    </source>
</evidence>
<proteinExistence type="inferred from homology"/>
<dbReference type="PROSITE" id="PS50111">
    <property type="entry name" value="CHEMOTAXIS_TRANSDUC_2"/>
    <property type="match status" value="1"/>
</dbReference>
<keyword evidence="5" id="KW-1133">Transmembrane helix</keyword>
<feature type="domain" description="Methyl-accepting transducer" evidence="6">
    <location>
        <begin position="284"/>
        <end position="535"/>
    </location>
</feature>
<dbReference type="Pfam" id="PF00672">
    <property type="entry name" value="HAMP"/>
    <property type="match status" value="1"/>
</dbReference>
<feature type="coiled-coil region" evidence="4">
    <location>
        <begin position="76"/>
        <end position="103"/>
    </location>
</feature>
<protein>
    <submittedName>
        <fullName evidence="8">Methyl-accepting chemotaxis protein</fullName>
    </submittedName>
</protein>
<dbReference type="Pfam" id="PF00015">
    <property type="entry name" value="MCPsignal"/>
    <property type="match status" value="1"/>
</dbReference>
<evidence type="ECO:0000259" key="7">
    <source>
        <dbReference type="PROSITE" id="PS50885"/>
    </source>
</evidence>
<dbReference type="GO" id="GO:0007165">
    <property type="term" value="P:signal transduction"/>
    <property type="evidence" value="ECO:0007669"/>
    <property type="project" value="UniProtKB-KW"/>
</dbReference>
<feature type="coiled-coil region" evidence="4">
    <location>
        <begin position="334"/>
        <end position="361"/>
    </location>
</feature>
<comment type="similarity">
    <text evidence="2">Belongs to the methyl-accepting chemotaxis (MCP) protein family.</text>
</comment>
<evidence type="ECO:0000259" key="6">
    <source>
        <dbReference type="PROSITE" id="PS50111"/>
    </source>
</evidence>
<evidence type="ECO:0000313" key="8">
    <source>
        <dbReference type="EMBL" id="SHI13436.1"/>
    </source>
</evidence>
<dbReference type="RefSeq" id="WP_073019363.1">
    <property type="nucleotide sequence ID" value="NZ_FQXU01000006.1"/>
</dbReference>
<keyword evidence="5" id="KW-0472">Membrane</keyword>
<dbReference type="GO" id="GO:0016020">
    <property type="term" value="C:membrane"/>
    <property type="evidence" value="ECO:0007669"/>
    <property type="project" value="InterPro"/>
</dbReference>
<dbReference type="AlphaFoldDB" id="A0A1M5YN68"/>